<dbReference type="UniPathway" id="UPA00050">
    <property type="reaction ID" value="UER00064"/>
</dbReference>
<evidence type="ECO:0000256" key="1">
    <source>
        <dbReference type="ARBA" id="ARBA00022605"/>
    </source>
</evidence>
<dbReference type="Gene3D" id="3.30.70.890">
    <property type="entry name" value="GHMP kinase, C-terminal domain"/>
    <property type="match status" value="1"/>
</dbReference>
<comment type="function">
    <text evidence="7">Catalyzes the ATP-dependent phosphorylation of L-homoserine to L-homoserine phosphate.</text>
</comment>
<dbReference type="GO" id="GO:0009088">
    <property type="term" value="P:threonine biosynthetic process"/>
    <property type="evidence" value="ECO:0007669"/>
    <property type="project" value="UniProtKB-UniRule"/>
</dbReference>
<dbReference type="GO" id="GO:0005737">
    <property type="term" value="C:cytoplasm"/>
    <property type="evidence" value="ECO:0007669"/>
    <property type="project" value="UniProtKB-SubCell"/>
</dbReference>
<evidence type="ECO:0000313" key="11">
    <source>
        <dbReference type="EMBL" id="KRK35814.1"/>
    </source>
</evidence>
<keyword evidence="1 7" id="KW-0028">Amino-acid biosynthesis</keyword>
<evidence type="ECO:0000256" key="2">
    <source>
        <dbReference type="ARBA" id="ARBA00022679"/>
    </source>
</evidence>
<dbReference type="EC" id="2.7.1.39" evidence="7 8"/>
<comment type="caution">
    <text evidence="7">Lacks conserved residue(s) required for the propagation of feature annotation.</text>
</comment>
<keyword evidence="3 7" id="KW-0791">Threonine biosynthesis</keyword>
<evidence type="ECO:0000259" key="10">
    <source>
        <dbReference type="Pfam" id="PF08544"/>
    </source>
</evidence>
<dbReference type="RefSeq" id="WP_020089940.1">
    <property type="nucleotide sequence ID" value="NZ_AZCZ01000032.1"/>
</dbReference>
<dbReference type="InterPro" id="IPR036554">
    <property type="entry name" value="GHMP_kinase_C_sf"/>
</dbReference>
<feature type="domain" description="GHMP kinase C-terminal" evidence="10">
    <location>
        <begin position="196"/>
        <end position="260"/>
    </location>
</feature>
<keyword evidence="2 7" id="KW-0808">Transferase</keyword>
<feature type="domain" description="GHMP kinase N-terminal" evidence="9">
    <location>
        <begin position="57"/>
        <end position="135"/>
    </location>
</feature>
<evidence type="ECO:0000256" key="7">
    <source>
        <dbReference type="HAMAP-Rule" id="MF_00384"/>
    </source>
</evidence>
<dbReference type="PANTHER" id="PTHR20861:SF1">
    <property type="entry name" value="HOMOSERINE KINASE"/>
    <property type="match status" value="1"/>
</dbReference>
<comment type="pathway">
    <text evidence="7">Amino-acid biosynthesis; L-threonine biosynthesis; L-threonine from L-aspartate: step 4/5.</text>
</comment>
<dbReference type="GO" id="GO:0005524">
    <property type="term" value="F:ATP binding"/>
    <property type="evidence" value="ECO:0007669"/>
    <property type="project" value="UniProtKB-UniRule"/>
</dbReference>
<dbReference type="Pfam" id="PF00288">
    <property type="entry name" value="GHMP_kinases_N"/>
    <property type="match status" value="1"/>
</dbReference>
<comment type="similarity">
    <text evidence="7">Belongs to the GHMP kinase family. Homoserine kinase subfamily.</text>
</comment>
<dbReference type="NCBIfam" id="TIGR00191">
    <property type="entry name" value="thrB"/>
    <property type="match status" value="1"/>
</dbReference>
<evidence type="ECO:0000259" key="9">
    <source>
        <dbReference type="Pfam" id="PF00288"/>
    </source>
</evidence>
<dbReference type="eggNOG" id="COG0083">
    <property type="taxonomic scope" value="Bacteria"/>
</dbReference>
<dbReference type="InterPro" id="IPR000870">
    <property type="entry name" value="Homoserine_kinase"/>
</dbReference>
<accession>A0A0R1GP17</accession>
<dbReference type="AlphaFoldDB" id="A0A0R1GP17"/>
<dbReference type="InterPro" id="IPR020568">
    <property type="entry name" value="Ribosomal_Su5_D2-typ_SF"/>
</dbReference>
<dbReference type="Pfam" id="PF08544">
    <property type="entry name" value="GHMP_kinases_C"/>
    <property type="match status" value="1"/>
</dbReference>
<sequence>MGKTIIRVPATSANMGPGIDSIGAALHLYLTVIIEEKTEKWRVNHALGTSIPRDENNLMVQTALKVNPKLQPHQLTVMSDIPVSRGLGSSTSAVIAGIKIANELGEMDLTIPDQLNWAVKLGGELDNVAPALMGQAAVATVNDGVADAIKLPLPDLQALVFIPGQKLLAQKSRKALPKQVSFDTAVHASSVANVLVAALLKEDWELATKLIEQDEFHEQARSQLVPELNQIREAAHELGIVGTYLSGAGPTVVTFGTSAQLTLLRTKLANADLPGSLRILELDQDGATVLTDA</sequence>
<dbReference type="InterPro" id="IPR014721">
    <property type="entry name" value="Ribsml_uS5_D2-typ_fold_subgr"/>
</dbReference>
<evidence type="ECO:0000256" key="8">
    <source>
        <dbReference type="NCBIfam" id="TIGR00191"/>
    </source>
</evidence>
<name>A0A0R1GP17_9LACO</name>
<dbReference type="SUPFAM" id="SSF55060">
    <property type="entry name" value="GHMP Kinase, C-terminal domain"/>
    <property type="match status" value="1"/>
</dbReference>
<organism evidence="11 12">
    <name type="scientific">Levilactobacillus parabrevis ATCC 53295</name>
    <dbReference type="NCBI Taxonomy" id="1267003"/>
    <lineage>
        <taxon>Bacteria</taxon>
        <taxon>Bacillati</taxon>
        <taxon>Bacillota</taxon>
        <taxon>Bacilli</taxon>
        <taxon>Lactobacillales</taxon>
        <taxon>Lactobacillaceae</taxon>
        <taxon>Levilactobacillus</taxon>
    </lineage>
</organism>
<comment type="catalytic activity">
    <reaction evidence="7">
        <text>L-homoserine + ATP = O-phospho-L-homoserine + ADP + H(+)</text>
        <dbReference type="Rhea" id="RHEA:13985"/>
        <dbReference type="ChEBI" id="CHEBI:15378"/>
        <dbReference type="ChEBI" id="CHEBI:30616"/>
        <dbReference type="ChEBI" id="CHEBI:57476"/>
        <dbReference type="ChEBI" id="CHEBI:57590"/>
        <dbReference type="ChEBI" id="CHEBI:456216"/>
        <dbReference type="EC" id="2.7.1.39"/>
    </reaction>
</comment>
<dbReference type="InterPro" id="IPR013750">
    <property type="entry name" value="GHMP_kinase_C_dom"/>
</dbReference>
<gene>
    <name evidence="7" type="primary">thrB</name>
    <name evidence="11" type="ORF">FD07_GL001306</name>
</gene>
<dbReference type="GO" id="GO:0004413">
    <property type="term" value="F:homoserine kinase activity"/>
    <property type="evidence" value="ECO:0007669"/>
    <property type="project" value="UniProtKB-UniRule"/>
</dbReference>
<evidence type="ECO:0000313" key="12">
    <source>
        <dbReference type="Proteomes" id="UP000051176"/>
    </source>
</evidence>
<keyword evidence="6 7" id="KW-0067">ATP-binding</keyword>
<dbReference type="PRINTS" id="PR00958">
    <property type="entry name" value="HOMSERKINASE"/>
</dbReference>
<keyword evidence="4 7" id="KW-0547">Nucleotide-binding</keyword>
<comment type="subcellular location">
    <subcellularLocation>
        <location evidence="7">Cytoplasm</location>
    </subcellularLocation>
</comment>
<protein>
    <recommendedName>
        <fullName evidence="7 8">Homoserine kinase</fullName>
        <shortName evidence="7">HK</shortName>
        <shortName evidence="7">HSK</shortName>
        <ecNumber evidence="7 8">2.7.1.39</ecNumber>
    </recommendedName>
</protein>
<dbReference type="PATRIC" id="fig|1267003.4.peg.1383"/>
<dbReference type="PIRSF" id="PIRSF000676">
    <property type="entry name" value="Homoser_kin"/>
    <property type="match status" value="1"/>
</dbReference>
<proteinExistence type="inferred from homology"/>
<dbReference type="SUPFAM" id="SSF54211">
    <property type="entry name" value="Ribosomal protein S5 domain 2-like"/>
    <property type="match status" value="1"/>
</dbReference>
<dbReference type="OrthoDB" id="9769912at2"/>
<keyword evidence="12" id="KW-1185">Reference proteome</keyword>
<dbReference type="HAMAP" id="MF_00384">
    <property type="entry name" value="Homoser_kinase"/>
    <property type="match status" value="1"/>
</dbReference>
<comment type="caution">
    <text evidence="11">The sequence shown here is derived from an EMBL/GenBank/DDBJ whole genome shotgun (WGS) entry which is preliminary data.</text>
</comment>
<dbReference type="Proteomes" id="UP000051176">
    <property type="component" value="Unassembled WGS sequence"/>
</dbReference>
<keyword evidence="5 7" id="KW-0418">Kinase</keyword>
<evidence type="ECO:0000256" key="3">
    <source>
        <dbReference type="ARBA" id="ARBA00022697"/>
    </source>
</evidence>
<reference evidence="11 12" key="1">
    <citation type="journal article" date="2015" name="Genome Announc.">
        <title>Expanding the biotechnology potential of lactobacilli through comparative genomics of 213 strains and associated genera.</title>
        <authorList>
            <person name="Sun Z."/>
            <person name="Harris H.M."/>
            <person name="McCann A."/>
            <person name="Guo C."/>
            <person name="Argimon S."/>
            <person name="Zhang W."/>
            <person name="Yang X."/>
            <person name="Jeffery I.B."/>
            <person name="Cooney J.C."/>
            <person name="Kagawa T.F."/>
            <person name="Liu W."/>
            <person name="Song Y."/>
            <person name="Salvetti E."/>
            <person name="Wrobel A."/>
            <person name="Rasinkangas P."/>
            <person name="Parkhill J."/>
            <person name="Rea M.C."/>
            <person name="O'Sullivan O."/>
            <person name="Ritari J."/>
            <person name="Douillard F.P."/>
            <person name="Paul Ross R."/>
            <person name="Yang R."/>
            <person name="Briner A.E."/>
            <person name="Felis G.E."/>
            <person name="de Vos W.M."/>
            <person name="Barrangou R."/>
            <person name="Klaenhammer T.R."/>
            <person name="Caufield P.W."/>
            <person name="Cui Y."/>
            <person name="Zhang H."/>
            <person name="O'Toole P.W."/>
        </authorList>
    </citation>
    <scope>NUCLEOTIDE SEQUENCE [LARGE SCALE GENOMIC DNA]</scope>
    <source>
        <strain evidence="11 12">ATCC 53295</strain>
    </source>
</reference>
<dbReference type="InterPro" id="IPR006204">
    <property type="entry name" value="GHMP_kinase_N_dom"/>
</dbReference>
<dbReference type="STRING" id="357278.IV61_GL001399"/>
<dbReference type="PANTHER" id="PTHR20861">
    <property type="entry name" value="HOMOSERINE/4-DIPHOSPHOCYTIDYL-2-C-METHYL-D-ERYTHRITOL KINASE"/>
    <property type="match status" value="1"/>
</dbReference>
<dbReference type="Gene3D" id="3.30.230.10">
    <property type="match status" value="1"/>
</dbReference>
<keyword evidence="7" id="KW-0963">Cytoplasm</keyword>
<evidence type="ECO:0000256" key="4">
    <source>
        <dbReference type="ARBA" id="ARBA00022741"/>
    </source>
</evidence>
<evidence type="ECO:0000256" key="5">
    <source>
        <dbReference type="ARBA" id="ARBA00022777"/>
    </source>
</evidence>
<dbReference type="EMBL" id="AZCZ01000032">
    <property type="protein sequence ID" value="KRK35814.1"/>
    <property type="molecule type" value="Genomic_DNA"/>
</dbReference>
<evidence type="ECO:0000256" key="6">
    <source>
        <dbReference type="ARBA" id="ARBA00022840"/>
    </source>
</evidence>